<dbReference type="Proteomes" id="UP000247612">
    <property type="component" value="Unassembled WGS sequence"/>
</dbReference>
<comment type="caution">
    <text evidence="1">The sequence shown here is derived from an EMBL/GenBank/DDBJ whole genome shotgun (WGS) entry which is preliminary data.</text>
</comment>
<dbReference type="EMBL" id="QJKH01000007">
    <property type="protein sequence ID" value="PXX78461.1"/>
    <property type="molecule type" value="Genomic_DNA"/>
</dbReference>
<sequence length="69" mass="8108">MKMMKIKQGDYVNGSKVEDIKEIDSEPHYLVAYFDWGAKKPQSRWLPEHLVTSYVSAEDFEKVKMVVKE</sequence>
<reference evidence="1 2" key="1">
    <citation type="submission" date="2018-05" db="EMBL/GenBank/DDBJ databases">
        <title>Genomic Encyclopedia of Type Strains, Phase IV (KMG-IV): sequencing the most valuable type-strain genomes for metagenomic binning, comparative biology and taxonomic classification.</title>
        <authorList>
            <person name="Goeker M."/>
        </authorList>
    </citation>
    <scope>NUCLEOTIDE SEQUENCE [LARGE SCALE GENOMIC DNA]</scope>
    <source>
        <strain evidence="1 2">JC118</strain>
    </source>
</reference>
<protein>
    <recommendedName>
        <fullName evidence="3">DUF1653 domain-containing protein</fullName>
    </recommendedName>
</protein>
<evidence type="ECO:0008006" key="3">
    <source>
        <dbReference type="Google" id="ProtNLM"/>
    </source>
</evidence>
<evidence type="ECO:0000313" key="1">
    <source>
        <dbReference type="EMBL" id="PXX78461.1"/>
    </source>
</evidence>
<organism evidence="1 2">
    <name type="scientific">Dielma fastidiosa</name>
    <dbReference type="NCBI Taxonomy" id="1034346"/>
    <lineage>
        <taxon>Bacteria</taxon>
        <taxon>Bacillati</taxon>
        <taxon>Bacillota</taxon>
        <taxon>Erysipelotrichia</taxon>
        <taxon>Erysipelotrichales</taxon>
        <taxon>Erysipelotrichaceae</taxon>
        <taxon>Dielma</taxon>
    </lineage>
</organism>
<name>A0A318KKS2_9FIRM</name>
<gene>
    <name evidence="1" type="ORF">DES51_1071</name>
</gene>
<proteinExistence type="predicted"/>
<dbReference type="AlphaFoldDB" id="A0A318KKS2"/>
<evidence type="ECO:0000313" key="2">
    <source>
        <dbReference type="Proteomes" id="UP000247612"/>
    </source>
</evidence>
<keyword evidence="2" id="KW-1185">Reference proteome</keyword>
<accession>A0A318KKS2</accession>